<reference evidence="4 5" key="1">
    <citation type="submission" date="2009-06" db="EMBL/GenBank/DDBJ databases">
        <title>Molecular Evidence for Microbiologically Influenced Corrosion from genome of Methanogen.</title>
        <authorList>
            <person name="Ito N."/>
            <person name="Tsurumaru H."/>
            <person name="Shimizu A."/>
            <person name="Harada T."/>
            <person name="Hosoyama A."/>
            <person name="Horikawa H."/>
            <person name="Wakai S."/>
            <person name="Sasaki K."/>
            <person name="Nishijima K."/>
            <person name="Ataku H."/>
            <person name="Yamazaki J."/>
            <person name="Mise M."/>
            <person name="Yamazaki S."/>
            <person name="Tanikawa S."/>
            <person name="Harayama S."/>
            <person name="Fujita N."/>
        </authorList>
    </citation>
    <scope>NUCLEOTIDE SEQUENCE [LARGE SCALE GENOMIC DNA]</scope>
    <source>
        <strain evidence="5">OS7 ( NBRC 103642)</strain>
    </source>
</reference>
<dbReference type="PROSITE" id="PS51257">
    <property type="entry name" value="PROKAR_LIPOPROTEIN"/>
    <property type="match status" value="1"/>
</dbReference>
<dbReference type="PANTHER" id="PTHR35936:SF19">
    <property type="entry name" value="AMINO-ACID-BINDING PROTEIN YXEM-RELATED"/>
    <property type="match status" value="1"/>
</dbReference>
<protein>
    <submittedName>
        <fullName evidence="4">Putative amino acid ABC transporter periplasmic binding protein</fullName>
    </submittedName>
</protein>
<dbReference type="AlphaFoldDB" id="A0A2Z5PH19"/>
<feature type="domain" description="Solute-binding protein family 3/N-terminal" evidence="2">
    <location>
        <begin position="34"/>
        <end position="254"/>
    </location>
</feature>
<dbReference type="GO" id="GO:0015276">
    <property type="term" value="F:ligand-gated monoatomic ion channel activity"/>
    <property type="evidence" value="ECO:0007669"/>
    <property type="project" value="InterPro"/>
</dbReference>
<dbReference type="PANTHER" id="PTHR35936">
    <property type="entry name" value="MEMBRANE-BOUND LYTIC MUREIN TRANSGLYCOSYLASE F"/>
    <property type="match status" value="1"/>
</dbReference>
<organism evidence="4 5">
    <name type="scientific">Methanococcus maripaludis OS7</name>
    <dbReference type="NCBI Taxonomy" id="637915"/>
    <lineage>
        <taxon>Archaea</taxon>
        <taxon>Methanobacteriati</taxon>
        <taxon>Methanobacteriota</taxon>
        <taxon>Methanomada group</taxon>
        <taxon>Methanococci</taxon>
        <taxon>Methanococcales</taxon>
        <taxon>Methanococcaceae</taxon>
        <taxon>Methanococcus</taxon>
    </lineage>
</organism>
<evidence type="ECO:0000259" key="3">
    <source>
        <dbReference type="SMART" id="SM00079"/>
    </source>
</evidence>
<sequence>MKRHSIGIIILLFLLSISIISGCISSQNTMKRGTLTVGVCAQYPPTIYEENGNLAGFDFDLMNEIAKRMNLNTDFKIYNSKSELFDALEKNEVDCIGSRTVNYERRKFVDFTRVYYYDSVRVAVPESSSVTMLKELKGKNLGVIEGSVSSELVESYLTNIGCKCLYYDTPENLTNAVENGEVDAVIGHEMYLEHISTKCNVQKRYLDEKLSVSYWAIPINKNNPNLRNSINDILLEMENDGTLDELKLKWYGKY</sequence>
<dbReference type="RefSeq" id="WP_119721137.1">
    <property type="nucleotide sequence ID" value="NZ_AP011528.1"/>
</dbReference>
<evidence type="ECO:0000259" key="2">
    <source>
        <dbReference type="SMART" id="SM00062"/>
    </source>
</evidence>
<dbReference type="SMART" id="SM00079">
    <property type="entry name" value="PBPe"/>
    <property type="match status" value="1"/>
</dbReference>
<dbReference type="EMBL" id="AP011528">
    <property type="protein sequence ID" value="BAP63419.1"/>
    <property type="molecule type" value="Genomic_DNA"/>
</dbReference>
<dbReference type="GeneID" id="37875815"/>
<dbReference type="InterPro" id="IPR001638">
    <property type="entry name" value="Solute-binding_3/MltF_N"/>
</dbReference>
<dbReference type="Pfam" id="PF00497">
    <property type="entry name" value="SBP_bac_3"/>
    <property type="match status" value="1"/>
</dbReference>
<dbReference type="Gene3D" id="3.40.190.10">
    <property type="entry name" value="Periplasmic binding protein-like II"/>
    <property type="match status" value="2"/>
</dbReference>
<dbReference type="CDD" id="cd13530">
    <property type="entry name" value="PBP2_peptides_like"/>
    <property type="match status" value="1"/>
</dbReference>
<dbReference type="Proteomes" id="UP000263689">
    <property type="component" value="Chromosome"/>
</dbReference>
<proteinExistence type="predicted"/>
<keyword evidence="1" id="KW-0732">Signal</keyword>
<dbReference type="InterPro" id="IPR001320">
    <property type="entry name" value="Iontro_rcpt_C"/>
</dbReference>
<dbReference type="KEGG" id="mmao:MMOS7_13330"/>
<feature type="domain" description="Ionotropic glutamate receptor C-terminal" evidence="3">
    <location>
        <begin position="34"/>
        <end position="253"/>
    </location>
</feature>
<gene>
    <name evidence="4" type="ORF">MMOS7_13330</name>
</gene>
<dbReference type="SMART" id="SM00062">
    <property type="entry name" value="PBPb"/>
    <property type="match status" value="1"/>
</dbReference>
<evidence type="ECO:0000313" key="4">
    <source>
        <dbReference type="EMBL" id="BAP63419.1"/>
    </source>
</evidence>
<name>A0A2Z5PH19_METMI</name>
<evidence type="ECO:0000313" key="5">
    <source>
        <dbReference type="Proteomes" id="UP000263689"/>
    </source>
</evidence>
<dbReference type="GO" id="GO:0016020">
    <property type="term" value="C:membrane"/>
    <property type="evidence" value="ECO:0007669"/>
    <property type="project" value="InterPro"/>
</dbReference>
<dbReference type="SUPFAM" id="SSF53850">
    <property type="entry name" value="Periplasmic binding protein-like II"/>
    <property type="match status" value="1"/>
</dbReference>
<accession>A0A2Z5PH19</accession>
<evidence type="ECO:0000256" key="1">
    <source>
        <dbReference type="ARBA" id="ARBA00022729"/>
    </source>
</evidence>